<sequence length="252" mass="27885">MSLSKPVMRRERHAPRDTTGSPPTPTDGMIEITGVSHRFGDREVLKTLSLTLRERRVAVVGSNGSGKSTFARLLNGLQVPTEGRVLVDGLDTRTEGRAVRRHVGFVFQNPDNQIVYPIVEEDLAFGLKNLGLDKREIAARIDAVLTRYGLENQRQQPSHTLSGGEKQLLAISGVLVMAPRYVVLDEPTTLLDLRNKRRVAEAIRGLDQTAIVVTHDLDLVKDFDRVLVFDDGRVVIDDAPSRALARYVDAMG</sequence>
<evidence type="ECO:0000313" key="8">
    <source>
        <dbReference type="Proteomes" id="UP000554286"/>
    </source>
</evidence>
<keyword evidence="8" id="KW-1185">Reference proteome</keyword>
<dbReference type="RefSeq" id="WP_343058536.1">
    <property type="nucleotide sequence ID" value="NZ_JACIGK010000005.1"/>
</dbReference>
<accession>A0A7W6RB32</accession>
<dbReference type="Pfam" id="PF00005">
    <property type="entry name" value="ABC_tran"/>
    <property type="match status" value="1"/>
</dbReference>
<dbReference type="CDD" id="cd03225">
    <property type="entry name" value="ABC_cobalt_CbiO_domain1"/>
    <property type="match status" value="1"/>
</dbReference>
<evidence type="ECO:0000313" key="7">
    <source>
        <dbReference type="EMBL" id="MBB4265270.1"/>
    </source>
</evidence>
<dbReference type="GO" id="GO:0005524">
    <property type="term" value="F:ATP binding"/>
    <property type="evidence" value="ECO:0007669"/>
    <property type="project" value="UniProtKB-KW"/>
</dbReference>
<dbReference type="InterPro" id="IPR015856">
    <property type="entry name" value="ABC_transpr_CbiO/EcfA_su"/>
</dbReference>
<dbReference type="EC" id="3.6.3.-" evidence="7"/>
<dbReference type="PANTHER" id="PTHR43553:SF24">
    <property type="entry name" value="ENERGY-COUPLING FACTOR TRANSPORTER ATP-BINDING PROTEIN ECFA1"/>
    <property type="match status" value="1"/>
</dbReference>
<dbReference type="PANTHER" id="PTHR43553">
    <property type="entry name" value="HEAVY METAL TRANSPORTER"/>
    <property type="match status" value="1"/>
</dbReference>
<evidence type="ECO:0000256" key="4">
    <source>
        <dbReference type="ARBA" id="ARBA00022840"/>
    </source>
</evidence>
<dbReference type="InterPro" id="IPR050095">
    <property type="entry name" value="ECF_ABC_transporter_ATP-bd"/>
</dbReference>
<dbReference type="PROSITE" id="PS50893">
    <property type="entry name" value="ABC_TRANSPORTER_2"/>
    <property type="match status" value="1"/>
</dbReference>
<dbReference type="InterPro" id="IPR027417">
    <property type="entry name" value="P-loop_NTPase"/>
</dbReference>
<dbReference type="SMART" id="SM00382">
    <property type="entry name" value="AAA"/>
    <property type="match status" value="1"/>
</dbReference>
<reference evidence="7 8" key="1">
    <citation type="submission" date="2020-08" db="EMBL/GenBank/DDBJ databases">
        <title>Genome sequencing of Purple Non-Sulfur Bacteria from various extreme environments.</title>
        <authorList>
            <person name="Mayer M."/>
        </authorList>
    </citation>
    <scope>NUCLEOTIDE SEQUENCE [LARGE SCALE GENOMIC DNA]</scope>
    <source>
        <strain evidence="7 8">JA131</strain>
    </source>
</reference>
<keyword evidence="2" id="KW-0813">Transport</keyword>
<evidence type="ECO:0000256" key="3">
    <source>
        <dbReference type="ARBA" id="ARBA00022741"/>
    </source>
</evidence>
<gene>
    <name evidence="7" type="ORF">GGD89_000888</name>
</gene>
<protein>
    <submittedName>
        <fullName evidence="7">Biotin transport system ATP-binding protein</fullName>
        <ecNumber evidence="7">3.6.3.-</ecNumber>
    </submittedName>
</protein>
<feature type="region of interest" description="Disordered" evidence="5">
    <location>
        <begin position="1"/>
        <end position="29"/>
    </location>
</feature>
<keyword evidence="3" id="KW-0547">Nucleotide-binding</keyword>
<dbReference type="PROSITE" id="PS00211">
    <property type="entry name" value="ABC_TRANSPORTER_1"/>
    <property type="match status" value="1"/>
</dbReference>
<evidence type="ECO:0000256" key="2">
    <source>
        <dbReference type="ARBA" id="ARBA00022448"/>
    </source>
</evidence>
<dbReference type="SUPFAM" id="SSF52540">
    <property type="entry name" value="P-loop containing nucleoside triphosphate hydrolases"/>
    <property type="match status" value="1"/>
</dbReference>
<keyword evidence="4 7" id="KW-0067">ATP-binding</keyword>
<dbReference type="EMBL" id="JACIGK010000005">
    <property type="protein sequence ID" value="MBB4265270.1"/>
    <property type="molecule type" value="Genomic_DNA"/>
</dbReference>
<feature type="domain" description="ABC transporter" evidence="6">
    <location>
        <begin position="30"/>
        <end position="248"/>
    </location>
</feature>
<evidence type="ECO:0000259" key="6">
    <source>
        <dbReference type="PROSITE" id="PS50893"/>
    </source>
</evidence>
<organism evidence="7 8">
    <name type="scientific">Roseospira visakhapatnamensis</name>
    <dbReference type="NCBI Taxonomy" id="390880"/>
    <lineage>
        <taxon>Bacteria</taxon>
        <taxon>Pseudomonadati</taxon>
        <taxon>Pseudomonadota</taxon>
        <taxon>Alphaproteobacteria</taxon>
        <taxon>Rhodospirillales</taxon>
        <taxon>Rhodospirillaceae</taxon>
        <taxon>Roseospira</taxon>
    </lineage>
</organism>
<evidence type="ECO:0000256" key="5">
    <source>
        <dbReference type="SAM" id="MobiDB-lite"/>
    </source>
</evidence>
<dbReference type="InterPro" id="IPR017871">
    <property type="entry name" value="ABC_transporter-like_CS"/>
</dbReference>
<dbReference type="GO" id="GO:0043190">
    <property type="term" value="C:ATP-binding cassette (ABC) transporter complex"/>
    <property type="evidence" value="ECO:0007669"/>
    <property type="project" value="TreeGrafter"/>
</dbReference>
<name>A0A7W6RB32_9PROT</name>
<dbReference type="GO" id="GO:0042626">
    <property type="term" value="F:ATPase-coupled transmembrane transporter activity"/>
    <property type="evidence" value="ECO:0007669"/>
    <property type="project" value="TreeGrafter"/>
</dbReference>
<evidence type="ECO:0000256" key="1">
    <source>
        <dbReference type="ARBA" id="ARBA00005417"/>
    </source>
</evidence>
<comment type="caution">
    <text evidence="7">The sequence shown here is derived from an EMBL/GenBank/DDBJ whole genome shotgun (WGS) entry which is preliminary data.</text>
</comment>
<dbReference type="AlphaFoldDB" id="A0A7W6RB32"/>
<comment type="similarity">
    <text evidence="1">Belongs to the ABC transporter superfamily.</text>
</comment>
<proteinExistence type="inferred from homology"/>
<dbReference type="Proteomes" id="UP000554286">
    <property type="component" value="Unassembled WGS sequence"/>
</dbReference>
<dbReference type="Gene3D" id="3.40.50.300">
    <property type="entry name" value="P-loop containing nucleotide triphosphate hydrolases"/>
    <property type="match status" value="1"/>
</dbReference>
<dbReference type="InterPro" id="IPR003593">
    <property type="entry name" value="AAA+_ATPase"/>
</dbReference>
<dbReference type="GO" id="GO:0016887">
    <property type="term" value="F:ATP hydrolysis activity"/>
    <property type="evidence" value="ECO:0007669"/>
    <property type="project" value="InterPro"/>
</dbReference>
<dbReference type="InterPro" id="IPR003439">
    <property type="entry name" value="ABC_transporter-like_ATP-bd"/>
</dbReference>
<keyword evidence="7" id="KW-0378">Hydrolase</keyword>